<dbReference type="Gene3D" id="3.30.450.20">
    <property type="entry name" value="PAS domain"/>
    <property type="match status" value="1"/>
</dbReference>
<keyword evidence="3" id="KW-0805">Transcription regulation</keyword>
<dbReference type="RefSeq" id="WP_035196315.1">
    <property type="nucleotide sequence ID" value="NZ_JJRY01000011.1"/>
</dbReference>
<dbReference type="InterPro" id="IPR058031">
    <property type="entry name" value="AAA_lid_NorR"/>
</dbReference>
<dbReference type="AlphaFoldDB" id="A0A072NJG2"/>
<feature type="domain" description="Sigma-54 factor interaction" evidence="6">
    <location>
        <begin position="173"/>
        <end position="401"/>
    </location>
</feature>
<keyword evidence="1" id="KW-0547">Nucleotide-binding</keyword>
<dbReference type="PROSITE" id="PS50112">
    <property type="entry name" value="PAS"/>
    <property type="match status" value="1"/>
</dbReference>
<dbReference type="SMART" id="SM00382">
    <property type="entry name" value="AAA"/>
    <property type="match status" value="1"/>
</dbReference>
<dbReference type="SUPFAM" id="SSF46689">
    <property type="entry name" value="Homeodomain-like"/>
    <property type="match status" value="1"/>
</dbReference>
<evidence type="ECO:0000256" key="2">
    <source>
        <dbReference type="ARBA" id="ARBA00022840"/>
    </source>
</evidence>
<dbReference type="Pfam" id="PF13426">
    <property type="entry name" value="PAS_9"/>
    <property type="match status" value="1"/>
</dbReference>
<dbReference type="InterPro" id="IPR002078">
    <property type="entry name" value="Sigma_54_int"/>
</dbReference>
<dbReference type="Gene3D" id="1.10.8.60">
    <property type="match status" value="1"/>
</dbReference>
<evidence type="ECO:0000256" key="5">
    <source>
        <dbReference type="SAM" id="Coils"/>
    </source>
</evidence>
<dbReference type="Proteomes" id="UP000027936">
    <property type="component" value="Unassembled WGS sequence"/>
</dbReference>
<evidence type="ECO:0000313" key="8">
    <source>
        <dbReference type="EMBL" id="KEF37839.1"/>
    </source>
</evidence>
<dbReference type="PROSITE" id="PS50045">
    <property type="entry name" value="SIGMA54_INTERACT_4"/>
    <property type="match status" value="1"/>
</dbReference>
<evidence type="ECO:0000256" key="4">
    <source>
        <dbReference type="ARBA" id="ARBA00023163"/>
    </source>
</evidence>
<dbReference type="PROSITE" id="PS00675">
    <property type="entry name" value="SIGMA54_INTERACT_1"/>
    <property type="match status" value="1"/>
</dbReference>
<dbReference type="InterPro" id="IPR035965">
    <property type="entry name" value="PAS-like_dom_sf"/>
</dbReference>
<dbReference type="EMBL" id="JJRY01000011">
    <property type="protein sequence ID" value="KEF37839.1"/>
    <property type="molecule type" value="Genomic_DNA"/>
</dbReference>
<proteinExistence type="predicted"/>
<dbReference type="GO" id="GO:0005524">
    <property type="term" value="F:ATP binding"/>
    <property type="evidence" value="ECO:0007669"/>
    <property type="project" value="UniProtKB-KW"/>
</dbReference>
<dbReference type="CDD" id="cd00009">
    <property type="entry name" value="AAA"/>
    <property type="match status" value="1"/>
</dbReference>
<dbReference type="NCBIfam" id="TIGR00229">
    <property type="entry name" value="sensory_box"/>
    <property type="match status" value="1"/>
</dbReference>
<reference evidence="8 9" key="1">
    <citation type="submission" date="2014-04" db="EMBL/GenBank/DDBJ databases">
        <title>Draft genome sequence of Bacillus azotoformans MEV2011, a (co-) denitrifying strain unable to grow in the presence of oxygen.</title>
        <authorList>
            <person name="Nielsen M."/>
            <person name="Schreiber L."/>
            <person name="Finster K."/>
            <person name="Schramm A."/>
        </authorList>
    </citation>
    <scope>NUCLEOTIDE SEQUENCE [LARGE SCALE GENOMIC DNA]</scope>
    <source>
        <strain evidence="8 9">MEV2011</strain>
    </source>
</reference>
<name>A0A072NJG2_SCHAZ</name>
<keyword evidence="5" id="KW-0175">Coiled coil</keyword>
<evidence type="ECO:0000259" key="7">
    <source>
        <dbReference type="PROSITE" id="PS50112"/>
    </source>
</evidence>
<dbReference type="Gene3D" id="1.10.10.60">
    <property type="entry name" value="Homeodomain-like"/>
    <property type="match status" value="1"/>
</dbReference>
<dbReference type="SUPFAM" id="SSF52540">
    <property type="entry name" value="P-loop containing nucleoside triphosphate hydrolases"/>
    <property type="match status" value="1"/>
</dbReference>
<protein>
    <submittedName>
        <fullName evidence="8">PAS domain S-box</fullName>
    </submittedName>
</protein>
<evidence type="ECO:0000256" key="3">
    <source>
        <dbReference type="ARBA" id="ARBA00023015"/>
    </source>
</evidence>
<organism evidence="8 9">
    <name type="scientific">Schinkia azotoformans MEV2011</name>
    <dbReference type="NCBI Taxonomy" id="1348973"/>
    <lineage>
        <taxon>Bacteria</taxon>
        <taxon>Bacillati</taxon>
        <taxon>Bacillota</taxon>
        <taxon>Bacilli</taxon>
        <taxon>Bacillales</taxon>
        <taxon>Bacillaceae</taxon>
        <taxon>Calidifontibacillus/Schinkia group</taxon>
        <taxon>Schinkia</taxon>
    </lineage>
</organism>
<feature type="coiled-coil region" evidence="5">
    <location>
        <begin position="133"/>
        <end position="160"/>
    </location>
</feature>
<dbReference type="SUPFAM" id="SSF55785">
    <property type="entry name" value="PYP-like sensor domain (PAS domain)"/>
    <property type="match status" value="1"/>
</dbReference>
<evidence type="ECO:0000256" key="1">
    <source>
        <dbReference type="ARBA" id="ARBA00022741"/>
    </source>
</evidence>
<dbReference type="Pfam" id="PF00158">
    <property type="entry name" value="Sigma54_activat"/>
    <property type="match status" value="1"/>
</dbReference>
<keyword evidence="4" id="KW-0804">Transcription</keyword>
<evidence type="ECO:0000313" key="9">
    <source>
        <dbReference type="Proteomes" id="UP000027936"/>
    </source>
</evidence>
<keyword evidence="2" id="KW-0067">ATP-binding</keyword>
<dbReference type="InterPro" id="IPR009057">
    <property type="entry name" value="Homeodomain-like_sf"/>
</dbReference>
<dbReference type="GO" id="GO:0043565">
    <property type="term" value="F:sequence-specific DNA binding"/>
    <property type="evidence" value="ECO:0007669"/>
    <property type="project" value="InterPro"/>
</dbReference>
<dbReference type="InterPro" id="IPR003593">
    <property type="entry name" value="AAA+_ATPase"/>
</dbReference>
<dbReference type="Pfam" id="PF25601">
    <property type="entry name" value="AAA_lid_14"/>
    <property type="match status" value="1"/>
</dbReference>
<comment type="caution">
    <text evidence="8">The sequence shown here is derived from an EMBL/GenBank/DDBJ whole genome shotgun (WGS) entry which is preliminary data.</text>
</comment>
<dbReference type="PRINTS" id="PR01590">
    <property type="entry name" value="HTHFIS"/>
</dbReference>
<sequence>MTKDVITKPLVELNKPKKSCKDICAEFELVINSLDCLSDCYFSIVDATGKIVFISKEFEKFDGYKTSDILGRNVLDVYNLGEQNSVHMIAIHERRIMKNTLLRYSSADGEIVELIMDIYPVFSGQEVIGSVAISRDTSKIKELTDKLSQLQKALYNQMQKTNNNGTQFCFDDIIGSGERLQSVINNAKRMASSESRIMILGETGTGKELFAQSIHNFSSRAAEPFIAVNCSAIPDTLLESILFGTTKGAFTGAMDKAGLFEEAKNGTLFLDELNSMSIVLQAKLLRALETNRIRRVGGNKEIPVNPRIISAMNIDPIEAIETEKLRSDFYYRLAVVTLDIPPLRDRKEDITTLSWCYIKKYNKILGRKIDKISDEVVQMMESYNWSGNVRELSHCIEHAMNIIDPNDTSLQARHLPPFLQDKTLKKNIPPINVSKFNDYKQMMQQVEKDILTEALKRNNGNINQTAKEFNLSRQCLHYKLKRLDIDVQHEIHIE</sequence>
<accession>A0A072NJG2</accession>
<dbReference type="GO" id="GO:0006355">
    <property type="term" value="P:regulation of DNA-templated transcription"/>
    <property type="evidence" value="ECO:0007669"/>
    <property type="project" value="InterPro"/>
</dbReference>
<dbReference type="Gene3D" id="3.40.50.300">
    <property type="entry name" value="P-loop containing nucleotide triphosphate hydrolases"/>
    <property type="match status" value="1"/>
</dbReference>
<dbReference type="PANTHER" id="PTHR32071">
    <property type="entry name" value="TRANSCRIPTIONAL REGULATORY PROTEIN"/>
    <property type="match status" value="1"/>
</dbReference>
<dbReference type="OrthoDB" id="9771372at2"/>
<dbReference type="InterPro" id="IPR000014">
    <property type="entry name" value="PAS"/>
</dbReference>
<feature type="domain" description="PAS" evidence="7">
    <location>
        <begin position="44"/>
        <end position="100"/>
    </location>
</feature>
<dbReference type="PATRIC" id="fig|1348973.3.peg.2776"/>
<dbReference type="PANTHER" id="PTHR32071:SF74">
    <property type="entry name" value="TRANSCRIPTIONAL ACTIVATOR ROCR"/>
    <property type="match status" value="1"/>
</dbReference>
<dbReference type="InterPro" id="IPR027417">
    <property type="entry name" value="P-loop_NTPase"/>
</dbReference>
<gene>
    <name evidence="8" type="ORF">M670_02870</name>
</gene>
<dbReference type="CDD" id="cd00130">
    <property type="entry name" value="PAS"/>
    <property type="match status" value="1"/>
</dbReference>
<dbReference type="InterPro" id="IPR002197">
    <property type="entry name" value="HTH_Fis"/>
</dbReference>
<dbReference type="InterPro" id="IPR025662">
    <property type="entry name" value="Sigma_54_int_dom_ATP-bd_1"/>
</dbReference>
<dbReference type="FunFam" id="3.40.50.300:FF:000006">
    <property type="entry name" value="DNA-binding transcriptional regulator NtrC"/>
    <property type="match status" value="1"/>
</dbReference>
<evidence type="ECO:0000259" key="6">
    <source>
        <dbReference type="PROSITE" id="PS50045"/>
    </source>
</evidence>
<dbReference type="Pfam" id="PF02954">
    <property type="entry name" value="HTH_8"/>
    <property type="match status" value="1"/>
</dbReference>